<dbReference type="EMBL" id="KV417538">
    <property type="protein sequence ID" value="KZP22539.1"/>
    <property type="molecule type" value="Genomic_DNA"/>
</dbReference>
<keyword evidence="1" id="KW-0732">Signal</keyword>
<organism evidence="2 3">
    <name type="scientific">Athelia psychrophila</name>
    <dbReference type="NCBI Taxonomy" id="1759441"/>
    <lineage>
        <taxon>Eukaryota</taxon>
        <taxon>Fungi</taxon>
        <taxon>Dikarya</taxon>
        <taxon>Basidiomycota</taxon>
        <taxon>Agaricomycotina</taxon>
        <taxon>Agaricomycetes</taxon>
        <taxon>Agaricomycetidae</taxon>
        <taxon>Atheliales</taxon>
        <taxon>Atheliaceae</taxon>
        <taxon>Athelia</taxon>
    </lineage>
</organism>
<sequence length="112" mass="12212">MFMIAYPFLRLCPVLLSLRALSAYGLLPQLCSPVSPICRYVTLAVLCAPGSVSDVGIERRKKLKGENSHNLSDIEDTFILAARGGIIEIAHMQSTFDSDLGFLALLESWPSA</sequence>
<reference evidence="2 3" key="1">
    <citation type="journal article" date="2016" name="Mol. Biol. Evol.">
        <title>Comparative Genomics of Early-Diverging Mushroom-Forming Fungi Provides Insights into the Origins of Lignocellulose Decay Capabilities.</title>
        <authorList>
            <person name="Nagy L.G."/>
            <person name="Riley R."/>
            <person name="Tritt A."/>
            <person name="Adam C."/>
            <person name="Daum C."/>
            <person name="Floudas D."/>
            <person name="Sun H."/>
            <person name="Yadav J.S."/>
            <person name="Pangilinan J."/>
            <person name="Larsson K.H."/>
            <person name="Matsuura K."/>
            <person name="Barry K."/>
            <person name="Labutti K."/>
            <person name="Kuo R."/>
            <person name="Ohm R.A."/>
            <person name="Bhattacharya S.S."/>
            <person name="Shirouzu T."/>
            <person name="Yoshinaga Y."/>
            <person name="Martin F.M."/>
            <person name="Grigoriev I.V."/>
            <person name="Hibbett D.S."/>
        </authorList>
    </citation>
    <scope>NUCLEOTIDE SEQUENCE [LARGE SCALE GENOMIC DNA]</scope>
    <source>
        <strain evidence="2 3">CBS 109695</strain>
    </source>
</reference>
<evidence type="ECO:0008006" key="4">
    <source>
        <dbReference type="Google" id="ProtNLM"/>
    </source>
</evidence>
<accession>A0A166L3I4</accession>
<feature type="signal peptide" evidence="1">
    <location>
        <begin position="1"/>
        <end position="25"/>
    </location>
</feature>
<name>A0A166L3I4_9AGAM</name>
<feature type="chain" id="PRO_5007876630" description="Secreted protein" evidence="1">
    <location>
        <begin position="26"/>
        <end position="112"/>
    </location>
</feature>
<evidence type="ECO:0000256" key="1">
    <source>
        <dbReference type="SAM" id="SignalP"/>
    </source>
</evidence>
<proteinExistence type="predicted"/>
<evidence type="ECO:0000313" key="3">
    <source>
        <dbReference type="Proteomes" id="UP000076532"/>
    </source>
</evidence>
<keyword evidence="3" id="KW-1185">Reference proteome</keyword>
<dbReference type="Proteomes" id="UP000076532">
    <property type="component" value="Unassembled WGS sequence"/>
</dbReference>
<evidence type="ECO:0000313" key="2">
    <source>
        <dbReference type="EMBL" id="KZP22539.1"/>
    </source>
</evidence>
<protein>
    <recommendedName>
        <fullName evidence="4">Secreted protein</fullName>
    </recommendedName>
</protein>
<dbReference type="AlphaFoldDB" id="A0A166L3I4"/>
<gene>
    <name evidence="2" type="ORF">FIBSPDRAFT_952665</name>
</gene>